<proteinExistence type="predicted"/>
<dbReference type="GO" id="GO:0140097">
    <property type="term" value="F:catalytic activity, acting on DNA"/>
    <property type="evidence" value="ECO:0007669"/>
    <property type="project" value="UniProtKB-ARBA"/>
</dbReference>
<keyword evidence="3" id="KW-0378">Hydrolase</keyword>
<dbReference type="InterPro" id="IPR001650">
    <property type="entry name" value="Helicase_C-like"/>
</dbReference>
<feature type="domain" description="Helicase ATP-binding" evidence="1">
    <location>
        <begin position="96"/>
        <end position="340"/>
    </location>
</feature>
<accession>A0A1H6J3E7</accession>
<keyword evidence="3" id="KW-0067">ATP-binding</keyword>
<dbReference type="RefSeq" id="WP_092817310.1">
    <property type="nucleotide sequence ID" value="NZ_FNWU01000007.1"/>
</dbReference>
<dbReference type="GO" id="GO:0016887">
    <property type="term" value="F:ATP hydrolysis activity"/>
    <property type="evidence" value="ECO:0007669"/>
    <property type="project" value="TreeGrafter"/>
</dbReference>
<dbReference type="SMART" id="SM00487">
    <property type="entry name" value="DEXDc"/>
    <property type="match status" value="1"/>
</dbReference>
<dbReference type="Pfam" id="PF00271">
    <property type="entry name" value="Helicase_C"/>
    <property type="match status" value="1"/>
</dbReference>
<keyword evidence="3" id="KW-0347">Helicase</keyword>
<dbReference type="PROSITE" id="PS51192">
    <property type="entry name" value="HELICASE_ATP_BIND_1"/>
    <property type="match status" value="1"/>
</dbReference>
<dbReference type="PANTHER" id="PTHR47962">
    <property type="entry name" value="ATP-DEPENDENT HELICASE LHR-RELATED-RELATED"/>
    <property type="match status" value="1"/>
</dbReference>
<dbReference type="GO" id="GO:0003677">
    <property type="term" value="F:DNA binding"/>
    <property type="evidence" value="ECO:0007669"/>
    <property type="project" value="InterPro"/>
</dbReference>
<dbReference type="InterPro" id="IPR006935">
    <property type="entry name" value="Helicase/UvrB_N"/>
</dbReference>
<dbReference type="PROSITE" id="PS51194">
    <property type="entry name" value="HELICASE_CTER"/>
    <property type="match status" value="1"/>
</dbReference>
<dbReference type="SUPFAM" id="SSF52540">
    <property type="entry name" value="P-loop containing nucleoside triphosphate hydrolases"/>
    <property type="match status" value="1"/>
</dbReference>
<dbReference type="Proteomes" id="UP000199215">
    <property type="component" value="Unassembled WGS sequence"/>
</dbReference>
<dbReference type="GO" id="GO:0005524">
    <property type="term" value="F:ATP binding"/>
    <property type="evidence" value="ECO:0007669"/>
    <property type="project" value="InterPro"/>
</dbReference>
<evidence type="ECO:0000313" key="4">
    <source>
        <dbReference type="Proteomes" id="UP000199215"/>
    </source>
</evidence>
<dbReference type="SMART" id="SM00490">
    <property type="entry name" value="HELICc"/>
    <property type="match status" value="1"/>
</dbReference>
<protein>
    <submittedName>
        <fullName evidence="3">ATP-dependent helicase YprA, contains C-terminal metal-binding DUF1998 domain</fullName>
    </submittedName>
</protein>
<name>A0A1H6J3E7_9EURY</name>
<organism evidence="3 4">
    <name type="scientific">Halopenitus malekzadehii</name>
    <dbReference type="NCBI Taxonomy" id="1267564"/>
    <lineage>
        <taxon>Archaea</taxon>
        <taxon>Methanobacteriati</taxon>
        <taxon>Methanobacteriota</taxon>
        <taxon>Stenosarchaea group</taxon>
        <taxon>Halobacteria</taxon>
        <taxon>Halobacteriales</taxon>
        <taxon>Haloferacaceae</taxon>
        <taxon>Halopenitus</taxon>
    </lineage>
</organism>
<dbReference type="PANTHER" id="PTHR47962:SF5">
    <property type="entry name" value="ATP-DEPENDENT HELICASE LHR-RELATED"/>
    <property type="match status" value="1"/>
</dbReference>
<dbReference type="InterPro" id="IPR027417">
    <property type="entry name" value="P-loop_NTPase"/>
</dbReference>
<dbReference type="InterPro" id="IPR014001">
    <property type="entry name" value="Helicase_ATP-bd"/>
</dbReference>
<evidence type="ECO:0000259" key="1">
    <source>
        <dbReference type="PROSITE" id="PS51192"/>
    </source>
</evidence>
<evidence type="ECO:0000259" key="2">
    <source>
        <dbReference type="PROSITE" id="PS51194"/>
    </source>
</evidence>
<dbReference type="EMBL" id="FNWU01000007">
    <property type="protein sequence ID" value="SEH56411.1"/>
    <property type="molecule type" value="Genomic_DNA"/>
</dbReference>
<keyword evidence="4" id="KW-1185">Reference proteome</keyword>
<keyword evidence="3" id="KW-0547">Nucleotide-binding</keyword>
<reference evidence="3 4" key="1">
    <citation type="submission" date="2016-10" db="EMBL/GenBank/DDBJ databases">
        <authorList>
            <person name="de Groot N.N."/>
        </authorList>
    </citation>
    <scope>NUCLEOTIDE SEQUENCE [LARGE SCALE GENOMIC DNA]</scope>
    <source>
        <strain evidence="3 4">IBRC-M10418</strain>
    </source>
</reference>
<dbReference type="Gene3D" id="3.40.50.300">
    <property type="entry name" value="P-loop containing nucleotide triphosphate hydrolases"/>
    <property type="match status" value="2"/>
</dbReference>
<evidence type="ECO:0000313" key="3">
    <source>
        <dbReference type="EMBL" id="SEH56411.1"/>
    </source>
</evidence>
<dbReference type="STRING" id="1267564.SAMN05192561_10776"/>
<dbReference type="OrthoDB" id="36796at2157"/>
<sequence length="1358" mass="153864">MQFVDRNTKPSRLNDDIQPLIEAILHNRRIFRTEQDDPPFVTEALKYRRERQKRRQTSPYTGSDEFVQEIIDLFGFDPLDFQVESWQTVDELDRERRELNQNKAAVFSAPTGFGKTEAFLGPLYQLLRDGRQESTAIVYPSRALLQDQLGRVLEHIHQINSNTDDQLSVGVYVGGMPYKMNEVEGDRTFFTGNSGRPRFKLANCWCGEEGSPNAFEYHGTSQSYTLRCEANPDHSFTDRELILSRHDMVFNNRPDIVLTTLESLEGFALKPHYSLVDHFETIVLDEVHMNTQIRGAHASKIIDNVNAITDQPILWLGSSATIDSAARFGKRLFGVSNDDIRTVEPGASDFDDDHDDYEHYYFMLAAPDGPGASSMSIQQHLLLGHSLLENSSGQRGKMLAFIDSISQINQKYTQLLDADHNRELWRYHLGDGDDDVEDWAAVAEAMDHRFLNEHLSFMPVSAEHGFDSGDVGASDVLLSTSFLEVGIDVGEIKTITQYRTPWDLSSFKQRAGRAARKEGMDAHVAVMLSSLTGDSNMFYRADRFLDSDIRTPLKTDNDVIEWVHSRFREYYEVSLGIADQPNLSLRDPGEQFLDEYIGDRLEFDAYRDLLLSPEEFFDEEFGIDVAPQPLLSEELVGEARTALRSHLENQRETFEEIESFFELDDGNVVRGEETVNTYVHKVQDQVLELINAFSGQVSGYENELEALGETGYEEEVASLESSLADLRETASEIPEGDTQTQIRHFDDLLADLFSLTGPLMKFRSRLDRATDRTIPQVRTDRLSDVQDAAMQLGSLSDDERIKEYYRTQKRIHYLIEALDELEEYVAFSNPHLSLYAVKRLLRGAYYFEQYLGVTDRSLGEVWYIPQNYFGGAGRFFSVFNPDKGDSTDESIDKLVSTYTPYRSEYQSETNQMYAFLPRTRVTEDGVELDYSQHVSGEIQDGILIPDSIELSAMADLSEDAMNIVRYCPVCYQVITDIDSCLRHNKSELGKIHSNPQVSTNVELRSETERAGSVTLADVSSEVTLDGVTLSIRPAQSWGTEVSFDQRDPFEVELDSPEEKLGFQIDTRGLVFNLESFLERVADEDVRSLVERYHEFEEIDYEYVAYHTAAHFYLQIVSDISAVNTSMLFYGFDRDAGEVYIFERTEGGQGIVDLVFEDLSNDPGTVLEAINRVGYNSQVINERLWASEPFVDQLCTSTAESDVEAAVRETLDTPFESVVDRVVQEVLSSVDKAEQFAIDEEIDATDAYRVKQTIAQKQVSGVDEFPDTAVDALSVDLSDVDRAKTVFFSPDIDGCVENLHLGDCIAATDQSNSLSYVLLEALREDITETVPADQTSTEMFDRELPPAGEFDDKSVFLTF</sequence>
<dbReference type="Pfam" id="PF04851">
    <property type="entry name" value="ResIII"/>
    <property type="match status" value="1"/>
</dbReference>
<dbReference type="InterPro" id="IPR052511">
    <property type="entry name" value="ATP-dep_Helicase"/>
</dbReference>
<feature type="domain" description="Helicase C-terminal" evidence="2">
    <location>
        <begin position="407"/>
        <end position="560"/>
    </location>
</feature>
<dbReference type="GO" id="GO:0004386">
    <property type="term" value="F:helicase activity"/>
    <property type="evidence" value="ECO:0007669"/>
    <property type="project" value="UniProtKB-KW"/>
</dbReference>
<gene>
    <name evidence="3" type="ORF">SAMN05192561_10776</name>
</gene>